<dbReference type="InParanoid" id="A0A669D4X5"/>
<organism evidence="1 2">
    <name type="scientific">Oreochromis niloticus</name>
    <name type="common">Nile tilapia</name>
    <name type="synonym">Tilapia nilotica</name>
    <dbReference type="NCBI Taxonomy" id="8128"/>
    <lineage>
        <taxon>Eukaryota</taxon>
        <taxon>Metazoa</taxon>
        <taxon>Chordata</taxon>
        <taxon>Craniata</taxon>
        <taxon>Vertebrata</taxon>
        <taxon>Euteleostomi</taxon>
        <taxon>Actinopterygii</taxon>
        <taxon>Neopterygii</taxon>
        <taxon>Teleostei</taxon>
        <taxon>Neoteleostei</taxon>
        <taxon>Acanthomorphata</taxon>
        <taxon>Ovalentaria</taxon>
        <taxon>Cichlomorphae</taxon>
        <taxon>Cichliformes</taxon>
        <taxon>Cichlidae</taxon>
        <taxon>African cichlids</taxon>
        <taxon>Pseudocrenilabrinae</taxon>
        <taxon>Oreochromini</taxon>
        <taxon>Oreochromis</taxon>
    </lineage>
</organism>
<evidence type="ECO:0008006" key="3">
    <source>
        <dbReference type="Google" id="ProtNLM"/>
    </source>
</evidence>
<name>A0A669D4X5_ORENI</name>
<evidence type="ECO:0000313" key="1">
    <source>
        <dbReference type="Ensembl" id="ENSONIP00000055608.1"/>
    </source>
</evidence>
<accession>A0A669D4X5</accession>
<sequence>EVRGATRLKESYQTWLAYSFPVGDGPNQGCPLSQILFIIFIERMSRHSQVAERLPLGWSQNRISRKTVSQTLLSP</sequence>
<reference evidence="2" key="1">
    <citation type="submission" date="2012-01" db="EMBL/GenBank/DDBJ databases">
        <title>The Genome Sequence of Oreochromis niloticus (Nile Tilapia).</title>
        <authorList>
            <consortium name="Broad Institute Genome Assembly Team"/>
            <consortium name="Broad Institute Sequencing Platform"/>
            <person name="Di Palma F."/>
            <person name="Johnson J."/>
            <person name="Lander E.S."/>
            <person name="Lindblad-Toh K."/>
        </authorList>
    </citation>
    <scope>NUCLEOTIDE SEQUENCE [LARGE SCALE GENOMIC DNA]</scope>
</reference>
<reference evidence="1" key="3">
    <citation type="submission" date="2025-09" db="UniProtKB">
        <authorList>
            <consortium name="Ensembl"/>
        </authorList>
    </citation>
    <scope>IDENTIFICATION</scope>
</reference>
<protein>
    <recommendedName>
        <fullName evidence="3">Reverse transcriptase domain-containing protein</fullName>
    </recommendedName>
</protein>
<keyword evidence="2" id="KW-1185">Reference proteome</keyword>
<reference evidence="1" key="2">
    <citation type="submission" date="2025-08" db="UniProtKB">
        <authorList>
            <consortium name="Ensembl"/>
        </authorList>
    </citation>
    <scope>IDENTIFICATION</scope>
</reference>
<dbReference type="Proteomes" id="UP000005207">
    <property type="component" value="Linkage group LG15"/>
</dbReference>
<dbReference type="Ensembl" id="ENSONIT00000070387.1">
    <property type="protein sequence ID" value="ENSONIP00000055608.1"/>
    <property type="gene ID" value="ENSONIG00000028740.1"/>
</dbReference>
<dbReference type="AlphaFoldDB" id="A0A669D4X5"/>
<proteinExistence type="predicted"/>
<evidence type="ECO:0000313" key="2">
    <source>
        <dbReference type="Proteomes" id="UP000005207"/>
    </source>
</evidence>